<dbReference type="GO" id="GO:0005576">
    <property type="term" value="C:extracellular region"/>
    <property type="evidence" value="ECO:0007669"/>
    <property type="project" value="TreeGrafter"/>
</dbReference>
<proteinExistence type="inferred from homology"/>
<evidence type="ECO:0000256" key="4">
    <source>
        <dbReference type="SAM" id="MobiDB-lite"/>
    </source>
</evidence>
<dbReference type="Gene3D" id="3.20.20.80">
    <property type="entry name" value="Glycosidases"/>
    <property type="match status" value="1"/>
</dbReference>
<evidence type="ECO:0000256" key="3">
    <source>
        <dbReference type="ARBA" id="ARBA00023295"/>
    </source>
</evidence>
<dbReference type="OrthoDB" id="1887033at2759"/>
<keyword evidence="2 5" id="KW-0378">Hydrolase</keyword>
<gene>
    <name evidence="5" type="ORF">CLIB1423_03S07910</name>
</gene>
<organism evidence="5 6">
    <name type="scientific">[Candida] railenensis</name>
    <dbReference type="NCBI Taxonomy" id="45579"/>
    <lineage>
        <taxon>Eukaryota</taxon>
        <taxon>Fungi</taxon>
        <taxon>Dikarya</taxon>
        <taxon>Ascomycota</taxon>
        <taxon>Saccharomycotina</taxon>
        <taxon>Pichiomycetes</taxon>
        <taxon>Debaryomycetaceae</taxon>
        <taxon>Kurtzmaniella</taxon>
    </lineage>
</organism>
<dbReference type="InterPro" id="IPR017853">
    <property type="entry name" value="GH"/>
</dbReference>
<dbReference type="Proteomes" id="UP000837801">
    <property type="component" value="Unassembled WGS sequence"/>
</dbReference>
<evidence type="ECO:0000256" key="1">
    <source>
        <dbReference type="ARBA" id="ARBA00005641"/>
    </source>
</evidence>
<comment type="caution">
    <text evidence="5">The sequence shown here is derived from an EMBL/GenBank/DDBJ whole genome shotgun (WGS) entry which is preliminary data.</text>
</comment>
<keyword evidence="3" id="KW-0326">Glycosidase</keyword>
<dbReference type="EMBL" id="CAKXYY010000003">
    <property type="protein sequence ID" value="CAH2351509.1"/>
    <property type="molecule type" value="Genomic_DNA"/>
</dbReference>
<sequence length="498" mass="56515">MFDKFKLKSKAGNVPKADPPFRKGQSLDKKQIYRSRQNFGVNFGGCFVLEKWIFHDIFPEGTDCELQAVKKLIKDKGAKEAQQKFEDHWSNFISDNDWNWLKDHKVTSVRIPLGYWEVDGGKYTKGTKFASYASVYKNAWNILKKKFIEPAGQRNISVLIDIHGLPGGANGADHSGEQPGGGKATFWDNEEYQLLMCDLFEFVAKDLSNVENIAGIQIVNEAEFANDPKKQARYYGAVISSIRSHDKGVPIIISDGWWPDQWVKWVQSTQGNGTIGVVVDAHCYRCFSDDDKKKAPPQIISDLDKDLLTNLTQDGKGVDFMVGEYSCVLDGDSWNRDGANDKRDDLVIQYGRKELDLFNKRANFGSYFWTFKFQSGNGGEWDFKTMVDKGAINPPKSLSAGAGNLDEKLKGNLEAHSNYWNQQNSHEKYEHYRYEDGFRTAWQDASEFAKFDGSKLGRIEAWKAARVAEHISAKGDSKHIWEWYQGFDKGLEEFSAAS</sequence>
<dbReference type="GO" id="GO:0046557">
    <property type="term" value="F:glucan endo-1,6-beta-glucosidase activity"/>
    <property type="evidence" value="ECO:0007669"/>
    <property type="project" value="TreeGrafter"/>
</dbReference>
<dbReference type="GO" id="GO:0005737">
    <property type="term" value="C:cytoplasm"/>
    <property type="evidence" value="ECO:0007669"/>
    <property type="project" value="UniProtKB-ARBA"/>
</dbReference>
<feature type="region of interest" description="Disordered" evidence="4">
    <location>
        <begin position="1"/>
        <end position="24"/>
    </location>
</feature>
<evidence type="ECO:0000313" key="6">
    <source>
        <dbReference type="Proteomes" id="UP000837801"/>
    </source>
</evidence>
<protein>
    <submittedName>
        <fullName evidence="5">Uncharacterized glycosyl hydrolase</fullName>
    </submittedName>
</protein>
<accession>A0A9P0QN88</accession>
<dbReference type="InterPro" id="IPR050386">
    <property type="entry name" value="Glycosyl_hydrolase_5"/>
</dbReference>
<dbReference type="GO" id="GO:0009251">
    <property type="term" value="P:glucan catabolic process"/>
    <property type="evidence" value="ECO:0007669"/>
    <property type="project" value="TreeGrafter"/>
</dbReference>
<evidence type="ECO:0000313" key="5">
    <source>
        <dbReference type="EMBL" id="CAH2351509.1"/>
    </source>
</evidence>
<dbReference type="PANTHER" id="PTHR31297">
    <property type="entry name" value="GLUCAN ENDO-1,6-BETA-GLUCOSIDASE B"/>
    <property type="match status" value="1"/>
</dbReference>
<reference evidence="5" key="1">
    <citation type="submission" date="2022-03" db="EMBL/GenBank/DDBJ databases">
        <authorList>
            <person name="Legras J.-L."/>
            <person name="Devillers H."/>
            <person name="Grondin C."/>
        </authorList>
    </citation>
    <scope>NUCLEOTIDE SEQUENCE</scope>
    <source>
        <strain evidence="5">CLIB 1423</strain>
    </source>
</reference>
<dbReference type="FunFam" id="3.20.20.80:FF:000100">
    <property type="entry name" value="Glycoside hydrolase superfamily"/>
    <property type="match status" value="1"/>
</dbReference>
<dbReference type="GO" id="GO:0009986">
    <property type="term" value="C:cell surface"/>
    <property type="evidence" value="ECO:0007669"/>
    <property type="project" value="TreeGrafter"/>
</dbReference>
<dbReference type="SUPFAM" id="SSF51445">
    <property type="entry name" value="(Trans)glycosidases"/>
    <property type="match status" value="1"/>
</dbReference>
<keyword evidence="6" id="KW-1185">Reference proteome</keyword>
<evidence type="ECO:0000256" key="2">
    <source>
        <dbReference type="ARBA" id="ARBA00022801"/>
    </source>
</evidence>
<dbReference type="AlphaFoldDB" id="A0A9P0QN88"/>
<comment type="similarity">
    <text evidence="1">Belongs to the glycosyl hydrolase 5 (cellulase A) family.</text>
</comment>
<name>A0A9P0QN88_9ASCO</name>
<dbReference type="PANTHER" id="PTHR31297:SF43">
    <property type="entry name" value="GLUCAN 1,3-BETA-GLUCOSIDASE 3"/>
    <property type="match status" value="1"/>
</dbReference>